<sequence length="108" mass="12222">MQSYIVLTILLTVFAAIFIANAQQYDESSIGFSPEKRAMRNALVRFGRAGMRNALVRFGKRSMDNEMQEFALKRNAAPQPFVRFGRSSNLPIEGYYVPYNSLYGNAEA</sequence>
<keyword evidence="2" id="KW-1185">Reference proteome</keyword>
<feature type="signal peptide" evidence="1">
    <location>
        <begin position="1"/>
        <end position="22"/>
    </location>
</feature>
<dbReference type="AlphaFoldDB" id="A0A0N5C4D4"/>
<evidence type="ECO:0000256" key="1">
    <source>
        <dbReference type="SAM" id="SignalP"/>
    </source>
</evidence>
<proteinExistence type="predicted"/>
<protein>
    <submittedName>
        <fullName evidence="3">Uncharacterized protein</fullName>
    </submittedName>
</protein>
<feature type="chain" id="PRO_5005895545" evidence="1">
    <location>
        <begin position="23"/>
        <end position="108"/>
    </location>
</feature>
<keyword evidence="1" id="KW-0732">Signal</keyword>
<organism evidence="2 3">
    <name type="scientific">Strongyloides papillosus</name>
    <name type="common">Intestinal threadworm</name>
    <dbReference type="NCBI Taxonomy" id="174720"/>
    <lineage>
        <taxon>Eukaryota</taxon>
        <taxon>Metazoa</taxon>
        <taxon>Ecdysozoa</taxon>
        <taxon>Nematoda</taxon>
        <taxon>Chromadorea</taxon>
        <taxon>Rhabditida</taxon>
        <taxon>Tylenchina</taxon>
        <taxon>Panagrolaimomorpha</taxon>
        <taxon>Strongyloidoidea</taxon>
        <taxon>Strongyloididae</taxon>
        <taxon>Strongyloides</taxon>
    </lineage>
</organism>
<dbReference type="Proteomes" id="UP000046392">
    <property type="component" value="Unplaced"/>
</dbReference>
<dbReference type="STRING" id="174720.A0A0N5C4D4"/>
<evidence type="ECO:0000313" key="3">
    <source>
        <dbReference type="WBParaSite" id="SPAL_0001281500.1"/>
    </source>
</evidence>
<evidence type="ECO:0000313" key="2">
    <source>
        <dbReference type="Proteomes" id="UP000046392"/>
    </source>
</evidence>
<reference evidence="3" key="1">
    <citation type="submission" date="2017-02" db="UniProtKB">
        <authorList>
            <consortium name="WormBaseParasite"/>
        </authorList>
    </citation>
    <scope>IDENTIFICATION</scope>
</reference>
<accession>A0A0N5C4D4</accession>
<dbReference type="WBParaSite" id="SPAL_0001281500.1">
    <property type="protein sequence ID" value="SPAL_0001281500.1"/>
    <property type="gene ID" value="SPAL_0001281500"/>
</dbReference>
<name>A0A0N5C4D4_STREA</name>